<evidence type="ECO:0000256" key="13">
    <source>
        <dbReference type="SAM" id="Phobius"/>
    </source>
</evidence>
<name>A0A9R1RSA1_TRITD</name>
<evidence type="ECO:0000256" key="6">
    <source>
        <dbReference type="ARBA" id="ARBA00022741"/>
    </source>
</evidence>
<evidence type="ECO:0000256" key="7">
    <source>
        <dbReference type="ARBA" id="ARBA00022777"/>
    </source>
</evidence>
<dbReference type="GO" id="GO:0004714">
    <property type="term" value="F:transmembrane receptor protein tyrosine kinase activity"/>
    <property type="evidence" value="ECO:0007669"/>
    <property type="project" value="InterPro"/>
</dbReference>
<protein>
    <recommendedName>
        <fullName evidence="14">Malectin-like domain-containing protein</fullName>
    </recommendedName>
</protein>
<dbReference type="GO" id="GO:0005524">
    <property type="term" value="F:ATP binding"/>
    <property type="evidence" value="ECO:0007669"/>
    <property type="project" value="UniProtKB-KW"/>
</dbReference>
<evidence type="ECO:0000256" key="9">
    <source>
        <dbReference type="ARBA" id="ARBA00022989"/>
    </source>
</evidence>
<dbReference type="FunFam" id="2.60.120.430:FF:000007">
    <property type="entry name" value="FERONIA receptor-like kinase"/>
    <property type="match status" value="1"/>
</dbReference>
<evidence type="ECO:0000256" key="1">
    <source>
        <dbReference type="ARBA" id="ARBA00004479"/>
    </source>
</evidence>
<dbReference type="OMA" id="WDTDVPY"/>
<feature type="region of interest" description="Disordered" evidence="12">
    <location>
        <begin position="519"/>
        <end position="542"/>
    </location>
</feature>
<dbReference type="AlphaFoldDB" id="A0A9R1RSA1"/>
<sequence>MPNNRYSNRGARIITGQPSKAATTLAFLGASSPMAMAKASSTVLPCLLLLAIVSLAAADGGGNNSTDSAGQVRLSCGASASATDSDGRAWDGDSASNFLPPTNAGVAARASYQDASLPSSVPYVMARVFASSHTYTFALRPGRVFLRLYFYPADYGNHSASGALFGVTAGGVTLLQDFNASQTALALDAAYLVREFSVNVNSSGSLEVTFAPSPGASSHYAFVNGIEIVPTADVFTKPVPTFANGGRPDPMPIRADTAFQTMYRLNVGGEAVSPADDSGRFYRTWDTDVPYIFGAAVGVSFEKDSDVTIRYPPSVPPHIAPEGVYASARSMGPTAQINLNYNLTWILPVDAGFYYLLRFHFCEIQYPITRVNQRSFFIYINNQTAQEQMDVIAWSGGIGVPVYTDYLVVTTGSGQTDMWVALHPDLSSRPEYYDAILNGLEVFKLQTYGSNNLAGANPPIPQKQLYQGESKRKSAVAAAVGGAVAGGLLAVLIGCLCACAICRRGRKATSMVVCESEAIPEKQAHGPPSPTKSSALFKSGQT</sequence>
<accession>A0A9R1RSA1</accession>
<keyword evidence="10 13" id="KW-0472">Membrane</keyword>
<comment type="subcellular location">
    <subcellularLocation>
        <location evidence="1">Membrane</location>
        <topology evidence="1">Single-pass type I membrane protein</topology>
    </subcellularLocation>
</comment>
<proteinExistence type="predicted"/>
<evidence type="ECO:0000313" key="15">
    <source>
        <dbReference type="EMBL" id="VAH51754.1"/>
    </source>
</evidence>
<organism evidence="15 16">
    <name type="scientific">Triticum turgidum subsp. durum</name>
    <name type="common">Durum wheat</name>
    <name type="synonym">Triticum durum</name>
    <dbReference type="NCBI Taxonomy" id="4567"/>
    <lineage>
        <taxon>Eukaryota</taxon>
        <taxon>Viridiplantae</taxon>
        <taxon>Streptophyta</taxon>
        <taxon>Embryophyta</taxon>
        <taxon>Tracheophyta</taxon>
        <taxon>Spermatophyta</taxon>
        <taxon>Magnoliopsida</taxon>
        <taxon>Liliopsida</taxon>
        <taxon>Poales</taxon>
        <taxon>Poaceae</taxon>
        <taxon>BOP clade</taxon>
        <taxon>Pooideae</taxon>
        <taxon>Triticodae</taxon>
        <taxon>Triticeae</taxon>
        <taxon>Triticinae</taxon>
        <taxon>Triticum</taxon>
    </lineage>
</organism>
<keyword evidence="5" id="KW-0732">Signal</keyword>
<dbReference type="Gene3D" id="2.60.120.430">
    <property type="entry name" value="Galactose-binding lectin"/>
    <property type="match status" value="2"/>
</dbReference>
<evidence type="ECO:0000256" key="5">
    <source>
        <dbReference type="ARBA" id="ARBA00022729"/>
    </source>
</evidence>
<evidence type="ECO:0000256" key="4">
    <source>
        <dbReference type="ARBA" id="ARBA00022692"/>
    </source>
</evidence>
<keyword evidence="7" id="KW-0418">Kinase</keyword>
<keyword evidence="16" id="KW-1185">Reference proteome</keyword>
<keyword evidence="2" id="KW-0723">Serine/threonine-protein kinase</keyword>
<dbReference type="PANTHER" id="PTHR34590:SF5">
    <property type="entry name" value="OS04G0586500 PROTEIN"/>
    <property type="match status" value="1"/>
</dbReference>
<dbReference type="Proteomes" id="UP000324705">
    <property type="component" value="Chromosome 2B"/>
</dbReference>
<dbReference type="GO" id="GO:0004674">
    <property type="term" value="F:protein serine/threonine kinase activity"/>
    <property type="evidence" value="ECO:0007669"/>
    <property type="project" value="UniProtKB-KW"/>
</dbReference>
<feature type="domain" description="Malectin-like" evidence="14">
    <location>
        <begin position="74"/>
        <end position="444"/>
    </location>
</feature>
<feature type="compositionally biased region" description="Polar residues" evidence="12">
    <location>
        <begin position="531"/>
        <end position="542"/>
    </location>
</feature>
<evidence type="ECO:0000256" key="12">
    <source>
        <dbReference type="SAM" id="MobiDB-lite"/>
    </source>
</evidence>
<evidence type="ECO:0000256" key="8">
    <source>
        <dbReference type="ARBA" id="ARBA00022840"/>
    </source>
</evidence>
<dbReference type="FunFam" id="2.60.120.430:FF:000003">
    <property type="entry name" value="FERONIA receptor-like kinase"/>
    <property type="match status" value="1"/>
</dbReference>
<dbReference type="EMBL" id="LT934114">
    <property type="protein sequence ID" value="VAH51754.1"/>
    <property type="molecule type" value="Genomic_DNA"/>
</dbReference>
<dbReference type="Pfam" id="PF12819">
    <property type="entry name" value="Malectin_like"/>
    <property type="match status" value="1"/>
</dbReference>
<keyword evidence="11" id="KW-0325">Glycoprotein</keyword>
<evidence type="ECO:0000256" key="2">
    <source>
        <dbReference type="ARBA" id="ARBA00022527"/>
    </source>
</evidence>
<dbReference type="GO" id="GO:0016020">
    <property type="term" value="C:membrane"/>
    <property type="evidence" value="ECO:0007669"/>
    <property type="project" value="UniProtKB-SubCell"/>
</dbReference>
<gene>
    <name evidence="15" type="ORF">TRITD_2Bv1G219730</name>
</gene>
<reference evidence="15 16" key="1">
    <citation type="submission" date="2017-09" db="EMBL/GenBank/DDBJ databases">
        <authorList>
            <consortium name="International Durum Wheat Genome Sequencing Consortium (IDWGSC)"/>
            <person name="Milanesi L."/>
        </authorList>
    </citation>
    <scope>NUCLEOTIDE SEQUENCE [LARGE SCALE GENOMIC DNA]</scope>
    <source>
        <strain evidence="16">cv. Svevo</strain>
    </source>
</reference>
<dbReference type="InterPro" id="IPR045272">
    <property type="entry name" value="ANXUR1/2-like"/>
</dbReference>
<evidence type="ECO:0000313" key="16">
    <source>
        <dbReference type="Proteomes" id="UP000324705"/>
    </source>
</evidence>
<dbReference type="InterPro" id="IPR024788">
    <property type="entry name" value="Malectin-like_Carb-bd_dom"/>
</dbReference>
<keyword evidence="4 13" id="KW-0812">Transmembrane</keyword>
<evidence type="ECO:0000259" key="14">
    <source>
        <dbReference type="Pfam" id="PF12819"/>
    </source>
</evidence>
<keyword evidence="3" id="KW-0808">Transferase</keyword>
<evidence type="ECO:0000256" key="10">
    <source>
        <dbReference type="ARBA" id="ARBA00023136"/>
    </source>
</evidence>
<keyword evidence="8" id="KW-0067">ATP-binding</keyword>
<evidence type="ECO:0000256" key="3">
    <source>
        <dbReference type="ARBA" id="ARBA00022679"/>
    </source>
</evidence>
<keyword evidence="9 13" id="KW-1133">Transmembrane helix</keyword>
<feature type="transmembrane region" description="Helical" evidence="13">
    <location>
        <begin position="475"/>
        <end position="501"/>
    </location>
</feature>
<dbReference type="Gramene" id="TRITD2Bv1G219730.1">
    <property type="protein sequence ID" value="TRITD2Bv1G219730.1"/>
    <property type="gene ID" value="TRITD2Bv1G219730"/>
</dbReference>
<evidence type="ECO:0000256" key="11">
    <source>
        <dbReference type="ARBA" id="ARBA00023180"/>
    </source>
</evidence>
<dbReference type="PANTHER" id="PTHR34590">
    <property type="entry name" value="OS03G0124300 PROTEIN-RELATED"/>
    <property type="match status" value="1"/>
</dbReference>
<keyword evidence="6" id="KW-0547">Nucleotide-binding</keyword>